<dbReference type="InterPro" id="IPR009068">
    <property type="entry name" value="uS15_NS1_RNA-bd_sf"/>
</dbReference>
<keyword evidence="3" id="KW-0687">Ribonucleoprotein</keyword>
<dbReference type="OrthoDB" id="441444at2759"/>
<evidence type="ECO:0000313" key="8">
    <source>
        <dbReference type="Proteomes" id="UP000188354"/>
    </source>
</evidence>
<dbReference type="Pfam" id="PF00312">
    <property type="entry name" value="Ribosomal_S15"/>
    <property type="match status" value="1"/>
</dbReference>
<dbReference type="NCBIfam" id="TIGR00952">
    <property type="entry name" value="S15_bact"/>
    <property type="match status" value="1"/>
</dbReference>
<dbReference type="Gene3D" id="1.10.287.10">
    <property type="entry name" value="S15/NS1, RNA-binding"/>
    <property type="match status" value="1"/>
</dbReference>
<dbReference type="PANTHER" id="PTHR47546:SF3">
    <property type="entry name" value="30S RIBOSOMAL PROTEIN S15, CHLOROPLASTIC"/>
    <property type="match status" value="1"/>
</dbReference>
<evidence type="ECO:0000256" key="1">
    <source>
        <dbReference type="ARBA" id="ARBA00008434"/>
    </source>
</evidence>
<dbReference type="PANTHER" id="PTHR47546">
    <property type="entry name" value="S15/NS1, RNA-BINDING PROTEIN"/>
    <property type="match status" value="1"/>
</dbReference>
<gene>
    <name evidence="7" type="ORF">TanjilG_02193</name>
</gene>
<dbReference type="InterPro" id="IPR005290">
    <property type="entry name" value="Ribosomal_uS15_bac-type"/>
</dbReference>
<dbReference type="GO" id="GO:0006412">
    <property type="term" value="P:translation"/>
    <property type="evidence" value="ECO:0007669"/>
    <property type="project" value="InterPro"/>
</dbReference>
<name>A0A1J7I035_LUPAN</name>
<evidence type="ECO:0000256" key="4">
    <source>
        <dbReference type="ARBA" id="ARBA00035250"/>
    </source>
</evidence>
<accession>A0A1J7I035</accession>
<dbReference type="InterPro" id="IPR000589">
    <property type="entry name" value="Ribosomal_uS15"/>
</dbReference>
<proteinExistence type="inferred from homology"/>
<dbReference type="EMBL" id="CM007365">
    <property type="protein sequence ID" value="OIW11986.1"/>
    <property type="molecule type" value="Genomic_DNA"/>
</dbReference>
<dbReference type="Gene3D" id="6.10.250.3130">
    <property type="match status" value="1"/>
</dbReference>
<organism evidence="7 8">
    <name type="scientific">Lupinus angustifolius</name>
    <name type="common">Narrow-leaved blue lupine</name>
    <dbReference type="NCBI Taxonomy" id="3871"/>
    <lineage>
        <taxon>Eukaryota</taxon>
        <taxon>Viridiplantae</taxon>
        <taxon>Streptophyta</taxon>
        <taxon>Embryophyta</taxon>
        <taxon>Tracheophyta</taxon>
        <taxon>Spermatophyta</taxon>
        <taxon>Magnoliopsida</taxon>
        <taxon>eudicotyledons</taxon>
        <taxon>Gunneridae</taxon>
        <taxon>Pentapetalae</taxon>
        <taxon>rosids</taxon>
        <taxon>fabids</taxon>
        <taxon>Fabales</taxon>
        <taxon>Fabaceae</taxon>
        <taxon>Papilionoideae</taxon>
        <taxon>50 kb inversion clade</taxon>
        <taxon>genistoids sensu lato</taxon>
        <taxon>core genistoids</taxon>
        <taxon>Genisteae</taxon>
        <taxon>Lupinus</taxon>
    </lineage>
</organism>
<feature type="compositionally biased region" description="Polar residues" evidence="6">
    <location>
        <begin position="34"/>
        <end position="53"/>
    </location>
</feature>
<evidence type="ECO:0000313" key="7">
    <source>
        <dbReference type="EMBL" id="OIW11986.1"/>
    </source>
</evidence>
<dbReference type="OMA" id="GAPEYLM"/>
<dbReference type="AlphaFoldDB" id="A0A1J7I035"/>
<dbReference type="SMART" id="SM01387">
    <property type="entry name" value="Ribosomal_S15"/>
    <property type="match status" value="1"/>
</dbReference>
<keyword evidence="8" id="KW-1185">Reference proteome</keyword>
<dbReference type="GO" id="GO:0003735">
    <property type="term" value="F:structural constituent of ribosome"/>
    <property type="evidence" value="ECO:0007669"/>
    <property type="project" value="InterPro"/>
</dbReference>
<dbReference type="GO" id="GO:0005840">
    <property type="term" value="C:ribosome"/>
    <property type="evidence" value="ECO:0007669"/>
    <property type="project" value="UniProtKB-KW"/>
</dbReference>
<evidence type="ECO:0000256" key="6">
    <source>
        <dbReference type="SAM" id="MobiDB-lite"/>
    </source>
</evidence>
<keyword evidence="2" id="KW-0689">Ribosomal protein</keyword>
<feature type="region of interest" description="Disordered" evidence="6">
    <location>
        <begin position="22"/>
        <end position="66"/>
    </location>
</feature>
<dbReference type="Gramene" id="OIW11986">
    <property type="protein sequence ID" value="OIW11986"/>
    <property type="gene ID" value="TanjilG_02193"/>
</dbReference>
<dbReference type="GO" id="GO:0005737">
    <property type="term" value="C:cytoplasm"/>
    <property type="evidence" value="ECO:0007669"/>
    <property type="project" value="UniProtKB-ARBA"/>
</dbReference>
<feature type="region of interest" description="Disordered" evidence="6">
    <location>
        <begin position="95"/>
        <end position="128"/>
    </location>
</feature>
<dbReference type="Proteomes" id="UP000188354">
    <property type="component" value="Chromosome LG05"/>
</dbReference>
<sequence length="418" mass="47259">MALFLHHRATAKFKSSLLHRLLSTSGDQPPPDSNSPFSSTLRDIKQTLKQPKPSSSSSSSLQEIQRNLSEFRRRTSVAPPNSGQISFQELYKRNTAQNPDDSSPSPPTATGVGNLNLNSAKPNRGTPSLDAIRESLRQMNADGKGADRMSLPAYRDVLKSRPSTASSKVFGGTSELPESVFGPELRGRLRKDESSVAAAMRMEFVKVYGAEELGEKLRKLRPERKEKDWFSIKELNERLIKLREIEEKEARSTVKGVHYNDLKESLIRMVYDKDNAKKNSVQRMEILNQIGGAPEYLMGPPKEHLVEKYFHPDNMSSAEKLKIELTKVRDEFKMSESDCGSARVQVALLTTKIKHLSAVLHKKDVHSRKGLIAMVQKRKKLLKYLRRTDWDSYCLVISKLNLRDNPEHTYRGRSTQAA</sequence>
<evidence type="ECO:0000256" key="5">
    <source>
        <dbReference type="ARBA" id="ARBA00035484"/>
    </source>
</evidence>
<dbReference type="SUPFAM" id="SSF47060">
    <property type="entry name" value="S15/NS1 RNA-binding domain"/>
    <property type="match status" value="1"/>
</dbReference>
<evidence type="ECO:0000256" key="2">
    <source>
        <dbReference type="ARBA" id="ARBA00022980"/>
    </source>
</evidence>
<dbReference type="HAMAP" id="MF_01343_B">
    <property type="entry name" value="Ribosomal_uS15_B"/>
    <property type="match status" value="1"/>
</dbReference>
<dbReference type="STRING" id="3871.A0A1J7I035"/>
<dbReference type="KEGG" id="lang:109347767"/>
<dbReference type="CDD" id="cd00353">
    <property type="entry name" value="Ribosomal_S15p_S13e"/>
    <property type="match status" value="1"/>
</dbReference>
<dbReference type="GO" id="GO:1990904">
    <property type="term" value="C:ribonucleoprotein complex"/>
    <property type="evidence" value="ECO:0007669"/>
    <property type="project" value="UniProtKB-KW"/>
</dbReference>
<reference evidence="7 8" key="1">
    <citation type="journal article" date="2017" name="Plant Biotechnol. J.">
        <title>A comprehensive draft genome sequence for lupin (Lupinus angustifolius), an emerging health food: insights into plant-microbe interactions and legume evolution.</title>
        <authorList>
            <person name="Hane J.K."/>
            <person name="Ming Y."/>
            <person name="Kamphuis L.G."/>
            <person name="Nelson M.N."/>
            <person name="Garg G."/>
            <person name="Atkins C.A."/>
            <person name="Bayer P.E."/>
            <person name="Bravo A."/>
            <person name="Bringans S."/>
            <person name="Cannon S."/>
            <person name="Edwards D."/>
            <person name="Foley R."/>
            <person name="Gao L.L."/>
            <person name="Harrison M.J."/>
            <person name="Huang W."/>
            <person name="Hurgobin B."/>
            <person name="Li S."/>
            <person name="Liu C.W."/>
            <person name="McGrath A."/>
            <person name="Morahan G."/>
            <person name="Murray J."/>
            <person name="Weller J."/>
            <person name="Jian J."/>
            <person name="Singh K.B."/>
        </authorList>
    </citation>
    <scope>NUCLEOTIDE SEQUENCE [LARGE SCALE GENOMIC DNA]</scope>
    <source>
        <strain evidence="8">cv. Tanjil</strain>
        <tissue evidence="7">Whole plant</tissue>
    </source>
</reference>
<comment type="similarity">
    <text evidence="1">Belongs to the universal ribosomal protein uS15 family.</text>
</comment>
<evidence type="ECO:0000256" key="3">
    <source>
        <dbReference type="ARBA" id="ARBA00023274"/>
    </source>
</evidence>
<protein>
    <recommendedName>
        <fullName evidence="4">Small ribosomal subunit protein uS15c</fullName>
    </recommendedName>
    <alternativeName>
        <fullName evidence="5">30S ribosomal protein S15, chloroplastic</fullName>
    </alternativeName>
</protein>
<feature type="compositionally biased region" description="Polar residues" evidence="6">
    <location>
        <begin position="111"/>
        <end position="121"/>
    </location>
</feature>